<feature type="transmembrane region" description="Helical" evidence="7">
    <location>
        <begin position="70"/>
        <end position="91"/>
    </location>
</feature>
<dbReference type="SUPFAM" id="SSF103473">
    <property type="entry name" value="MFS general substrate transporter"/>
    <property type="match status" value="1"/>
</dbReference>
<reference evidence="8" key="2">
    <citation type="journal article" date="2014" name="ISME J.">
        <title>Microbial stratification in low pH oxic and suboxic macroscopic growths along an acid mine drainage.</title>
        <authorList>
            <person name="Mendez-Garcia C."/>
            <person name="Mesa V."/>
            <person name="Sprenger R.R."/>
            <person name="Richter M."/>
            <person name="Diez M.S."/>
            <person name="Solano J."/>
            <person name="Bargiela R."/>
            <person name="Golyshina O.V."/>
            <person name="Manteca A."/>
            <person name="Ramos J.L."/>
            <person name="Gallego J.R."/>
            <person name="Llorente I."/>
            <person name="Martins Dos Santos V.A."/>
            <person name="Jensen O.N."/>
            <person name="Pelaez A.I."/>
            <person name="Sanchez J."/>
            <person name="Ferrer M."/>
        </authorList>
    </citation>
    <scope>NUCLEOTIDE SEQUENCE</scope>
</reference>
<sequence length="165" mass="17182">MNSTPQTLQATAADVDAGPTLFGHPRGLATLFLTEMWERLTYYGIQSILILFMVAASGRGGLGFGDQSGNAIAGLYFGGTYLLSLIGGWVADRLIGGRQAVLAGGVLITAGNAMLASGGTRLFFLGLIFNVLGVGLLKPNVSATVGELYPEGGSRRDAAFSIFYI</sequence>
<proteinExistence type="predicted"/>
<gene>
    <name evidence="8" type="ORF">B2A_08225</name>
</gene>
<dbReference type="InterPro" id="IPR036259">
    <property type="entry name" value="MFS_trans_sf"/>
</dbReference>
<evidence type="ECO:0000256" key="1">
    <source>
        <dbReference type="ARBA" id="ARBA00004651"/>
    </source>
</evidence>
<dbReference type="PANTHER" id="PTHR23517:SF15">
    <property type="entry name" value="PROTON-DEPENDENT OLIGOPEPTIDE FAMILY TRANSPORT PROTEIN"/>
    <property type="match status" value="1"/>
</dbReference>
<dbReference type="GO" id="GO:0005886">
    <property type="term" value="C:plasma membrane"/>
    <property type="evidence" value="ECO:0007669"/>
    <property type="project" value="UniProtKB-SubCell"/>
</dbReference>
<evidence type="ECO:0000256" key="3">
    <source>
        <dbReference type="ARBA" id="ARBA00022475"/>
    </source>
</evidence>
<evidence type="ECO:0000256" key="6">
    <source>
        <dbReference type="ARBA" id="ARBA00023136"/>
    </source>
</evidence>
<dbReference type="InterPro" id="IPR005279">
    <property type="entry name" value="Dipep/tripep_permease"/>
</dbReference>
<dbReference type="PROSITE" id="PS01022">
    <property type="entry name" value="PTR2_1"/>
    <property type="match status" value="1"/>
</dbReference>
<evidence type="ECO:0000256" key="5">
    <source>
        <dbReference type="ARBA" id="ARBA00022989"/>
    </source>
</evidence>
<evidence type="ECO:0000256" key="4">
    <source>
        <dbReference type="ARBA" id="ARBA00022692"/>
    </source>
</evidence>
<keyword evidence="5 7" id="KW-1133">Transmembrane helix</keyword>
<keyword evidence="4 7" id="KW-0812">Transmembrane</keyword>
<accession>T1B0M6</accession>
<feature type="transmembrane region" description="Helical" evidence="7">
    <location>
        <begin position="97"/>
        <end position="115"/>
    </location>
</feature>
<feature type="transmembrane region" description="Helical" evidence="7">
    <location>
        <begin position="40"/>
        <end position="58"/>
    </location>
</feature>
<evidence type="ECO:0000256" key="7">
    <source>
        <dbReference type="SAM" id="Phobius"/>
    </source>
</evidence>
<protein>
    <submittedName>
        <fullName evidence="8">Amino acid/peptide transporter</fullName>
    </submittedName>
</protein>
<dbReference type="NCBIfam" id="TIGR00924">
    <property type="entry name" value="yjdL_sub1_fam"/>
    <property type="match status" value="1"/>
</dbReference>
<dbReference type="Gene3D" id="1.20.1250.20">
    <property type="entry name" value="MFS general substrate transporter like domains"/>
    <property type="match status" value="1"/>
</dbReference>
<dbReference type="Pfam" id="PF00854">
    <property type="entry name" value="PTR2"/>
    <property type="match status" value="1"/>
</dbReference>
<reference evidence="8" key="1">
    <citation type="submission" date="2013-08" db="EMBL/GenBank/DDBJ databases">
        <authorList>
            <person name="Mendez C."/>
            <person name="Richter M."/>
            <person name="Ferrer M."/>
            <person name="Sanchez J."/>
        </authorList>
    </citation>
    <scope>NUCLEOTIDE SEQUENCE</scope>
</reference>
<organism evidence="8">
    <name type="scientific">mine drainage metagenome</name>
    <dbReference type="NCBI Taxonomy" id="410659"/>
    <lineage>
        <taxon>unclassified sequences</taxon>
        <taxon>metagenomes</taxon>
        <taxon>ecological metagenomes</taxon>
    </lineage>
</organism>
<keyword evidence="6 7" id="KW-0472">Membrane</keyword>
<feature type="non-terminal residue" evidence="8">
    <location>
        <position position="165"/>
    </location>
</feature>
<dbReference type="PANTHER" id="PTHR23517">
    <property type="entry name" value="RESISTANCE PROTEIN MDTM, PUTATIVE-RELATED-RELATED"/>
    <property type="match status" value="1"/>
</dbReference>
<dbReference type="EMBL" id="AUZZ01005915">
    <property type="protein sequence ID" value="EQD47915.1"/>
    <property type="molecule type" value="Genomic_DNA"/>
</dbReference>
<evidence type="ECO:0000256" key="2">
    <source>
        <dbReference type="ARBA" id="ARBA00022448"/>
    </source>
</evidence>
<dbReference type="InterPro" id="IPR050171">
    <property type="entry name" value="MFS_Transporters"/>
</dbReference>
<dbReference type="InterPro" id="IPR018456">
    <property type="entry name" value="PTR2_symporter_CS"/>
</dbReference>
<keyword evidence="2" id="KW-0813">Transport</keyword>
<evidence type="ECO:0000313" key="8">
    <source>
        <dbReference type="EMBL" id="EQD47915.1"/>
    </source>
</evidence>
<comment type="subcellular location">
    <subcellularLocation>
        <location evidence="1">Cell membrane</location>
        <topology evidence="1">Multi-pass membrane protein</topology>
    </subcellularLocation>
</comment>
<name>T1B0M6_9ZZZZ</name>
<dbReference type="GO" id="GO:1904680">
    <property type="term" value="F:peptide transmembrane transporter activity"/>
    <property type="evidence" value="ECO:0007669"/>
    <property type="project" value="InterPro"/>
</dbReference>
<dbReference type="GO" id="GO:0006857">
    <property type="term" value="P:oligopeptide transport"/>
    <property type="evidence" value="ECO:0007669"/>
    <property type="project" value="InterPro"/>
</dbReference>
<dbReference type="AlphaFoldDB" id="T1B0M6"/>
<keyword evidence="3" id="KW-1003">Cell membrane</keyword>
<comment type="caution">
    <text evidence="8">The sequence shown here is derived from an EMBL/GenBank/DDBJ whole genome shotgun (WGS) entry which is preliminary data.</text>
</comment>
<dbReference type="InterPro" id="IPR000109">
    <property type="entry name" value="POT_fam"/>
</dbReference>